<accession>A0A2P6N6P4</accession>
<evidence type="ECO:0000313" key="2">
    <source>
        <dbReference type="Proteomes" id="UP000241769"/>
    </source>
</evidence>
<proteinExistence type="predicted"/>
<organism evidence="1 2">
    <name type="scientific">Planoprotostelium fungivorum</name>
    <dbReference type="NCBI Taxonomy" id="1890364"/>
    <lineage>
        <taxon>Eukaryota</taxon>
        <taxon>Amoebozoa</taxon>
        <taxon>Evosea</taxon>
        <taxon>Variosea</taxon>
        <taxon>Cavosteliida</taxon>
        <taxon>Cavosteliaceae</taxon>
        <taxon>Planoprotostelium</taxon>
    </lineage>
</organism>
<dbReference type="AlphaFoldDB" id="A0A2P6N6P4"/>
<comment type="caution">
    <text evidence="1">The sequence shown here is derived from an EMBL/GenBank/DDBJ whole genome shotgun (WGS) entry which is preliminary data.</text>
</comment>
<dbReference type="Pfam" id="PF13270">
    <property type="entry name" value="CCDC28"/>
    <property type="match status" value="1"/>
</dbReference>
<dbReference type="InterPro" id="IPR025271">
    <property type="entry name" value="CCDC28"/>
</dbReference>
<dbReference type="OrthoDB" id="2419780at2759"/>
<evidence type="ECO:0000313" key="1">
    <source>
        <dbReference type="EMBL" id="PRP79621.1"/>
    </source>
</evidence>
<protein>
    <submittedName>
        <fullName evidence="1">Uncharacterized protein</fullName>
    </submittedName>
</protein>
<dbReference type="EMBL" id="MDYQ01000177">
    <property type="protein sequence ID" value="PRP79621.1"/>
    <property type="molecule type" value="Genomic_DNA"/>
</dbReference>
<dbReference type="InParanoid" id="A0A2P6N6P4"/>
<sequence length="111" mass="12630">MATGTPNDPNGFVEDELQRIREMFEKGEMQAFGVNQKSVMNELQRIRELQALVAERQMGIAASTVKYLSEEADTGPDEHDLFQEQMVLMDNLSESMNTICDSITQVQRIME</sequence>
<dbReference type="Proteomes" id="UP000241769">
    <property type="component" value="Unassembled WGS sequence"/>
</dbReference>
<gene>
    <name evidence="1" type="ORF">PROFUN_12811</name>
</gene>
<keyword evidence="2" id="KW-1185">Reference proteome</keyword>
<reference evidence="1 2" key="1">
    <citation type="journal article" date="2018" name="Genome Biol. Evol.">
        <title>Multiple Roots of Fruiting Body Formation in Amoebozoa.</title>
        <authorList>
            <person name="Hillmann F."/>
            <person name="Forbes G."/>
            <person name="Novohradska S."/>
            <person name="Ferling I."/>
            <person name="Riege K."/>
            <person name="Groth M."/>
            <person name="Westermann M."/>
            <person name="Marz M."/>
            <person name="Spaller T."/>
            <person name="Winckler T."/>
            <person name="Schaap P."/>
            <person name="Glockner G."/>
        </authorList>
    </citation>
    <scope>NUCLEOTIDE SEQUENCE [LARGE SCALE GENOMIC DNA]</scope>
    <source>
        <strain evidence="1 2">Jena</strain>
    </source>
</reference>
<name>A0A2P6N6P4_9EUKA</name>